<dbReference type="OrthoDB" id="297496at2759"/>
<keyword evidence="3 10" id="KW-0812">Transmembrane</keyword>
<dbReference type="STRING" id="1169540.A0A0G4FSQ3"/>
<reference evidence="12 13" key="1">
    <citation type="submission" date="2014-11" db="EMBL/GenBank/DDBJ databases">
        <authorList>
            <person name="Zhu J."/>
            <person name="Qi W."/>
            <person name="Song R."/>
        </authorList>
    </citation>
    <scope>NUCLEOTIDE SEQUENCE [LARGE SCALE GENOMIC DNA]</scope>
</reference>
<evidence type="ECO:0000256" key="8">
    <source>
        <dbReference type="ARBA" id="ARBA00023303"/>
    </source>
</evidence>
<dbReference type="VEuPathDB" id="CryptoDB:Vbra_16111"/>
<evidence type="ECO:0000256" key="1">
    <source>
        <dbReference type="ARBA" id="ARBA00004141"/>
    </source>
</evidence>
<evidence type="ECO:0000256" key="6">
    <source>
        <dbReference type="ARBA" id="ARBA00023065"/>
    </source>
</evidence>
<dbReference type="SUPFAM" id="SSF47473">
    <property type="entry name" value="EF-hand"/>
    <property type="match status" value="1"/>
</dbReference>
<dbReference type="PANTHER" id="PTHR11003">
    <property type="entry name" value="POTASSIUM CHANNEL, SUBFAMILY K"/>
    <property type="match status" value="1"/>
</dbReference>
<name>A0A0G4FSQ3_VITBC</name>
<dbReference type="PANTHER" id="PTHR11003:SF291">
    <property type="entry name" value="IP11374P"/>
    <property type="match status" value="1"/>
</dbReference>
<dbReference type="Proteomes" id="UP000041254">
    <property type="component" value="Unassembled WGS sequence"/>
</dbReference>
<dbReference type="InterPro" id="IPR018247">
    <property type="entry name" value="EF_Hand_1_Ca_BS"/>
</dbReference>
<evidence type="ECO:0000259" key="11">
    <source>
        <dbReference type="PROSITE" id="PS50222"/>
    </source>
</evidence>
<evidence type="ECO:0000256" key="3">
    <source>
        <dbReference type="ARBA" id="ARBA00022692"/>
    </source>
</evidence>
<comment type="subcellular location">
    <subcellularLocation>
        <location evidence="1">Membrane</location>
        <topology evidence="1">Multi-pass membrane protein</topology>
    </subcellularLocation>
</comment>
<feature type="domain" description="EF-hand" evidence="11">
    <location>
        <begin position="266"/>
        <end position="301"/>
    </location>
</feature>
<dbReference type="OMA" id="KILACIY"/>
<accession>A0A0G4FSQ3</accession>
<dbReference type="SMART" id="SM00054">
    <property type="entry name" value="EFh"/>
    <property type="match status" value="2"/>
</dbReference>
<dbReference type="InParanoid" id="A0A0G4FSQ3"/>
<dbReference type="InterPro" id="IPR013099">
    <property type="entry name" value="K_chnl_dom"/>
</dbReference>
<dbReference type="EMBL" id="CDMY01000495">
    <property type="protein sequence ID" value="CEM17743.1"/>
    <property type="molecule type" value="Genomic_DNA"/>
</dbReference>
<feature type="transmembrane region" description="Helical" evidence="10">
    <location>
        <begin position="226"/>
        <end position="247"/>
    </location>
</feature>
<evidence type="ECO:0000313" key="13">
    <source>
        <dbReference type="Proteomes" id="UP000041254"/>
    </source>
</evidence>
<keyword evidence="8" id="KW-0407">Ion channel</keyword>
<dbReference type="Pfam" id="PF13202">
    <property type="entry name" value="EF-hand_5"/>
    <property type="match status" value="2"/>
</dbReference>
<dbReference type="InterPro" id="IPR003280">
    <property type="entry name" value="2pore_dom_K_chnl"/>
</dbReference>
<evidence type="ECO:0000256" key="2">
    <source>
        <dbReference type="ARBA" id="ARBA00022448"/>
    </source>
</evidence>
<dbReference type="PhylomeDB" id="A0A0G4FSQ3"/>
<keyword evidence="4" id="KW-0106">Calcium</keyword>
<dbReference type="GO" id="GO:0005886">
    <property type="term" value="C:plasma membrane"/>
    <property type="evidence" value="ECO:0007669"/>
    <property type="project" value="TreeGrafter"/>
</dbReference>
<dbReference type="GO" id="GO:0030322">
    <property type="term" value="P:stabilization of membrane potential"/>
    <property type="evidence" value="ECO:0007669"/>
    <property type="project" value="TreeGrafter"/>
</dbReference>
<dbReference type="GO" id="GO:0005737">
    <property type="term" value="C:cytoplasm"/>
    <property type="evidence" value="ECO:0007669"/>
    <property type="project" value="UniProtKB-ARBA"/>
</dbReference>
<dbReference type="InterPro" id="IPR011992">
    <property type="entry name" value="EF-hand-dom_pair"/>
</dbReference>
<dbReference type="SUPFAM" id="SSF81324">
    <property type="entry name" value="Voltage-gated potassium channels"/>
    <property type="match status" value="2"/>
</dbReference>
<dbReference type="GO" id="GO:0022841">
    <property type="term" value="F:potassium ion leak channel activity"/>
    <property type="evidence" value="ECO:0007669"/>
    <property type="project" value="TreeGrafter"/>
</dbReference>
<keyword evidence="13" id="KW-1185">Reference proteome</keyword>
<proteinExistence type="predicted"/>
<keyword evidence="5 10" id="KW-1133">Transmembrane helix</keyword>
<dbReference type="Pfam" id="PF07885">
    <property type="entry name" value="Ion_trans_2"/>
    <property type="match status" value="2"/>
</dbReference>
<feature type="transmembrane region" description="Helical" evidence="10">
    <location>
        <begin position="175"/>
        <end position="196"/>
    </location>
</feature>
<dbReference type="Gene3D" id="1.10.287.70">
    <property type="match status" value="2"/>
</dbReference>
<dbReference type="InterPro" id="IPR002048">
    <property type="entry name" value="EF_hand_dom"/>
</dbReference>
<dbReference type="CDD" id="cd00051">
    <property type="entry name" value="EFh"/>
    <property type="match status" value="1"/>
</dbReference>
<evidence type="ECO:0000256" key="7">
    <source>
        <dbReference type="ARBA" id="ARBA00023136"/>
    </source>
</evidence>
<evidence type="ECO:0000256" key="4">
    <source>
        <dbReference type="ARBA" id="ARBA00022837"/>
    </source>
</evidence>
<keyword evidence="6" id="KW-0406">Ion transport</keyword>
<dbReference type="PRINTS" id="PR01333">
    <property type="entry name" value="2POREKCHANEL"/>
</dbReference>
<feature type="transmembrane region" description="Helical" evidence="10">
    <location>
        <begin position="125"/>
        <end position="146"/>
    </location>
</feature>
<dbReference type="PROSITE" id="PS50222">
    <property type="entry name" value="EF_HAND_2"/>
    <property type="match status" value="2"/>
</dbReference>
<feature type="domain" description="EF-hand" evidence="11">
    <location>
        <begin position="305"/>
        <end position="340"/>
    </location>
</feature>
<keyword evidence="7 10" id="KW-0472">Membrane</keyword>
<dbReference type="GO" id="GO:0005509">
    <property type="term" value="F:calcium ion binding"/>
    <property type="evidence" value="ECO:0007669"/>
    <property type="project" value="InterPro"/>
</dbReference>
<evidence type="ECO:0000256" key="5">
    <source>
        <dbReference type="ARBA" id="ARBA00022989"/>
    </source>
</evidence>
<evidence type="ECO:0000313" key="12">
    <source>
        <dbReference type="EMBL" id="CEM17743.1"/>
    </source>
</evidence>
<dbReference type="Gene3D" id="1.10.238.10">
    <property type="entry name" value="EF-hand"/>
    <property type="match status" value="1"/>
</dbReference>
<feature type="transmembrane region" description="Helical" evidence="10">
    <location>
        <begin position="95"/>
        <end position="113"/>
    </location>
</feature>
<keyword evidence="2" id="KW-0813">Transport</keyword>
<sequence>MIDLSPGGYGSVPPPSHPRPHHNEAGTTNRVEDGRLEEGQPAAPVAQPTSGGGRGHVEEFESDTESASFIGWMTVLFFAHYLIGAIVYRIVEGWSIVDALYFCAVTMTTVGYGDLLPTSAAMQGFTVAYIWMSMGLISFAVGHVTAKAMEDREEELLGAAAAAIMDNETRQYFKITVSLTKIVLFLLSGAFFFSYFEGWTFLEGLYFCTVTITSVGYGDLTPSGEYIKMVCTLYVFIGVIMTSNVIGQVTKQIVDSRLRAERERFYAKALTLERLIAIDKDGSGAISGAEFLIYMLEKTRLVDKDDLDKIHKTFQHFDKTGDGEISIDDLKELVDRKGQLSQEGAALASPRGPGFFSQLSHSVGQLAQGTMARTGMMARGGPRELSGSPPA</sequence>
<evidence type="ECO:0000256" key="9">
    <source>
        <dbReference type="SAM" id="MobiDB-lite"/>
    </source>
</evidence>
<dbReference type="PROSITE" id="PS00018">
    <property type="entry name" value="EF_HAND_1"/>
    <property type="match status" value="1"/>
</dbReference>
<feature type="transmembrane region" description="Helical" evidence="10">
    <location>
        <begin position="69"/>
        <end position="88"/>
    </location>
</feature>
<dbReference type="GO" id="GO:0015271">
    <property type="term" value="F:outward rectifier potassium channel activity"/>
    <property type="evidence" value="ECO:0007669"/>
    <property type="project" value="TreeGrafter"/>
</dbReference>
<feature type="region of interest" description="Disordered" evidence="9">
    <location>
        <begin position="1"/>
        <end position="60"/>
    </location>
</feature>
<dbReference type="AlphaFoldDB" id="A0A0G4FSQ3"/>
<organism evidence="12 13">
    <name type="scientific">Vitrella brassicaformis (strain CCMP3155)</name>
    <dbReference type="NCBI Taxonomy" id="1169540"/>
    <lineage>
        <taxon>Eukaryota</taxon>
        <taxon>Sar</taxon>
        <taxon>Alveolata</taxon>
        <taxon>Colpodellida</taxon>
        <taxon>Vitrellaceae</taxon>
        <taxon>Vitrella</taxon>
    </lineage>
</organism>
<protein>
    <recommendedName>
        <fullName evidence="11">EF-hand domain-containing protein</fullName>
    </recommendedName>
</protein>
<evidence type="ECO:0000256" key="10">
    <source>
        <dbReference type="SAM" id="Phobius"/>
    </source>
</evidence>
<gene>
    <name evidence="12" type="ORF">Vbra_16111</name>
</gene>